<reference evidence="2 3" key="2">
    <citation type="journal article" date="2022" name="Arch. Microbiol.">
        <title>Rhodococcus pseudokoreensis sp. nov. isolated from the rhizosphere of young M26 apple rootstocks.</title>
        <authorList>
            <person name="Kampfer P."/>
            <person name="Glaeser S.P."/>
            <person name="Blom J."/>
            <person name="Wolf J."/>
            <person name="Benning S."/>
            <person name="Schloter M."/>
            <person name="Neumann-Schaal M."/>
        </authorList>
    </citation>
    <scope>NUCLEOTIDE SEQUENCE [LARGE SCALE GENOMIC DNA]</scope>
    <source>
        <strain evidence="2 3">R79</strain>
    </source>
</reference>
<feature type="region of interest" description="Disordered" evidence="1">
    <location>
        <begin position="1"/>
        <end position="35"/>
    </location>
</feature>
<dbReference type="EMBL" id="CP070616">
    <property type="protein sequence ID" value="QSE87823.1"/>
    <property type="molecule type" value="Genomic_DNA"/>
</dbReference>
<accession>A0A974VY97</accession>
<geneLocation type="plasmid" evidence="2 3">
    <name>unnamed3</name>
</geneLocation>
<evidence type="ECO:0000313" key="3">
    <source>
        <dbReference type="Proteomes" id="UP000662986"/>
    </source>
</evidence>
<name>A0A974VY97_9NOCA</name>
<evidence type="ECO:0000256" key="1">
    <source>
        <dbReference type="SAM" id="MobiDB-lite"/>
    </source>
</evidence>
<protein>
    <submittedName>
        <fullName evidence="2">Uncharacterized protein</fullName>
    </submittedName>
</protein>
<proteinExistence type="predicted"/>
<reference evidence="2 3" key="1">
    <citation type="journal article" date="2021" name="Microbiol. Resour. Announc.">
        <title>Complete Genome Sequences of Two Rhodococcus sp. Strains with Large and Linear Chromosomes, Isolated from Apple Rhizosphere.</title>
        <authorList>
            <person name="Benning S."/>
            <person name="Brugnone N."/>
            <person name="Siani R."/>
            <person name="Kublik S."/>
            <person name="Schloter M."/>
            <person name="Rad V."/>
        </authorList>
    </citation>
    <scope>NUCLEOTIDE SEQUENCE [LARGE SCALE GENOMIC DNA]</scope>
    <source>
        <strain evidence="2 3">R79</strain>
    </source>
</reference>
<evidence type="ECO:0000313" key="2">
    <source>
        <dbReference type="EMBL" id="QSE87823.1"/>
    </source>
</evidence>
<dbReference type="Proteomes" id="UP000662986">
    <property type="component" value="Plasmid unnamed3"/>
</dbReference>
<organism evidence="2 3">
    <name type="scientific">Rhodococcus pseudokoreensis</name>
    <dbReference type="NCBI Taxonomy" id="2811421"/>
    <lineage>
        <taxon>Bacteria</taxon>
        <taxon>Bacillati</taxon>
        <taxon>Actinomycetota</taxon>
        <taxon>Actinomycetes</taxon>
        <taxon>Mycobacteriales</taxon>
        <taxon>Nocardiaceae</taxon>
        <taxon>Rhodococcus</taxon>
    </lineage>
</organism>
<keyword evidence="3" id="KW-1185">Reference proteome</keyword>
<gene>
    <name evidence="2" type="ORF">JWS13_03945</name>
</gene>
<keyword evidence="2" id="KW-0614">Plasmid</keyword>
<sequence length="74" mass="7732">MRTGLLEKGGPDGIEFLGGRNEVNPGRSDGGGVLDARQHHQNRQDIIVDGLGRGTEPGRGVVLRVEVDTDGVAG</sequence>